<sequence length="106" mass="11705">MSHEHYWTAINRKSKQPNLILATQWHQSQRESVQKGPTKQAPEPIFIKAATLRPKPSSLVKLDVFAKLRIALPLMVDIDGDLGPRLFANRTVGDGGYGDNDLADGG</sequence>
<proteinExistence type="predicted"/>
<gene>
    <name evidence="1" type="ORF">Acr_00g0067180</name>
</gene>
<name>A0A7J0DQU9_9ERIC</name>
<comment type="caution">
    <text evidence="1">The sequence shown here is derived from an EMBL/GenBank/DDBJ whole genome shotgun (WGS) entry which is preliminary data.</text>
</comment>
<dbReference type="EMBL" id="BJWL01000343">
    <property type="protein sequence ID" value="GFS40207.1"/>
    <property type="molecule type" value="Genomic_DNA"/>
</dbReference>
<organism evidence="1 2">
    <name type="scientific">Actinidia rufa</name>
    <dbReference type="NCBI Taxonomy" id="165716"/>
    <lineage>
        <taxon>Eukaryota</taxon>
        <taxon>Viridiplantae</taxon>
        <taxon>Streptophyta</taxon>
        <taxon>Embryophyta</taxon>
        <taxon>Tracheophyta</taxon>
        <taxon>Spermatophyta</taxon>
        <taxon>Magnoliopsida</taxon>
        <taxon>eudicotyledons</taxon>
        <taxon>Gunneridae</taxon>
        <taxon>Pentapetalae</taxon>
        <taxon>asterids</taxon>
        <taxon>Ericales</taxon>
        <taxon>Actinidiaceae</taxon>
        <taxon>Actinidia</taxon>
    </lineage>
</organism>
<keyword evidence="2" id="KW-1185">Reference proteome</keyword>
<protein>
    <submittedName>
        <fullName evidence="1">Uncharacterized protein</fullName>
    </submittedName>
</protein>
<reference evidence="2" key="1">
    <citation type="submission" date="2019-07" db="EMBL/GenBank/DDBJ databases">
        <title>De Novo Assembly of kiwifruit Actinidia rufa.</title>
        <authorList>
            <person name="Sugita-Konishi S."/>
            <person name="Sato K."/>
            <person name="Mori E."/>
            <person name="Abe Y."/>
            <person name="Kisaki G."/>
            <person name="Hamano K."/>
            <person name="Suezawa K."/>
            <person name="Otani M."/>
            <person name="Fukuda T."/>
            <person name="Manabe T."/>
            <person name="Gomi K."/>
            <person name="Tabuchi M."/>
            <person name="Akimitsu K."/>
            <person name="Kataoka I."/>
        </authorList>
    </citation>
    <scope>NUCLEOTIDE SEQUENCE [LARGE SCALE GENOMIC DNA]</scope>
    <source>
        <strain evidence="2">cv. Fuchu</strain>
    </source>
</reference>
<accession>A0A7J0DQU9</accession>
<evidence type="ECO:0000313" key="2">
    <source>
        <dbReference type="Proteomes" id="UP000585474"/>
    </source>
</evidence>
<dbReference type="Proteomes" id="UP000585474">
    <property type="component" value="Unassembled WGS sequence"/>
</dbReference>
<dbReference type="AlphaFoldDB" id="A0A7J0DQU9"/>
<evidence type="ECO:0000313" key="1">
    <source>
        <dbReference type="EMBL" id="GFS40207.1"/>
    </source>
</evidence>